<name>A0A087B682_9BIFI</name>
<accession>A0A087B682</accession>
<gene>
    <name evidence="2" type="ORF">BMAGN_1440</name>
</gene>
<evidence type="ECO:0000313" key="2">
    <source>
        <dbReference type="EMBL" id="KFI66532.1"/>
    </source>
</evidence>
<dbReference type="Proteomes" id="UP000029052">
    <property type="component" value="Unassembled WGS sequence"/>
</dbReference>
<proteinExistence type="predicted"/>
<evidence type="ECO:0000313" key="3">
    <source>
        <dbReference type="Proteomes" id="UP000029052"/>
    </source>
</evidence>
<comment type="caution">
    <text evidence="2">The sequence shown here is derived from an EMBL/GenBank/DDBJ whole genome shotgun (WGS) entry which is preliminary data.</text>
</comment>
<organism evidence="2 3">
    <name type="scientific">Bifidobacterium magnum</name>
    <dbReference type="NCBI Taxonomy" id="1692"/>
    <lineage>
        <taxon>Bacteria</taxon>
        <taxon>Bacillati</taxon>
        <taxon>Actinomycetota</taxon>
        <taxon>Actinomycetes</taxon>
        <taxon>Bifidobacteriales</taxon>
        <taxon>Bifidobacteriaceae</taxon>
        <taxon>Bifidobacterium</taxon>
    </lineage>
</organism>
<feature type="region of interest" description="Disordered" evidence="1">
    <location>
        <begin position="1"/>
        <end position="26"/>
    </location>
</feature>
<keyword evidence="3" id="KW-1185">Reference proteome</keyword>
<reference evidence="2 3" key="1">
    <citation type="submission" date="2014-03" db="EMBL/GenBank/DDBJ databases">
        <title>Genomics of Bifidobacteria.</title>
        <authorList>
            <person name="Ventura M."/>
            <person name="Milani C."/>
            <person name="Lugli G.A."/>
        </authorList>
    </citation>
    <scope>NUCLEOTIDE SEQUENCE [LARGE SCALE GENOMIC DNA]</scope>
    <source>
        <strain evidence="2 3">LMG 11591</strain>
    </source>
</reference>
<dbReference type="STRING" id="1692.BMAGN_1440"/>
<protein>
    <submittedName>
        <fullName evidence="2">Putative phage protein gp1</fullName>
    </submittedName>
</protein>
<dbReference type="EMBL" id="JGZB01000013">
    <property type="protein sequence ID" value="KFI66532.1"/>
    <property type="molecule type" value="Genomic_DNA"/>
</dbReference>
<evidence type="ECO:0000256" key="1">
    <source>
        <dbReference type="SAM" id="MobiDB-lite"/>
    </source>
</evidence>
<sequence>MAGNGHRSARKHEGMSNEIVNPSEDVGDDYEFEELEPIGPDLPPATALNLINDEWSLFVRQYYESFRRSPQARKLRSRWEWNEFILSMAIMDKSIKRRSYDGLGPELRQRLNQYGNTPESKVKLKIEQPEANDMAAGIRGFAIVPVSQADFDERAGAVM</sequence>
<dbReference type="AlphaFoldDB" id="A0A087B682"/>